<dbReference type="Proteomes" id="UP001367676">
    <property type="component" value="Unassembled WGS sequence"/>
</dbReference>
<dbReference type="EMBL" id="JBBCAQ010000041">
    <property type="protein sequence ID" value="KAK7571214.1"/>
    <property type="molecule type" value="Genomic_DNA"/>
</dbReference>
<keyword evidence="3" id="KW-1185">Reference proteome</keyword>
<comment type="caution">
    <text evidence="2">The sequence shown here is derived from an EMBL/GenBank/DDBJ whole genome shotgun (WGS) entry which is preliminary data.</text>
</comment>
<protein>
    <submittedName>
        <fullName evidence="2">Uncharacterized protein</fullName>
    </submittedName>
</protein>
<evidence type="ECO:0000313" key="2">
    <source>
        <dbReference type="EMBL" id="KAK7571214.1"/>
    </source>
</evidence>
<gene>
    <name evidence="2" type="ORF">V9T40_014818</name>
</gene>
<proteinExistence type="predicted"/>
<reference evidence="2 3" key="1">
    <citation type="submission" date="2024-03" db="EMBL/GenBank/DDBJ databases">
        <title>Adaptation during the transition from Ophiocordyceps entomopathogen to insect associate is accompanied by gene loss and intensified selection.</title>
        <authorList>
            <person name="Ward C.M."/>
            <person name="Onetto C.A."/>
            <person name="Borneman A.R."/>
        </authorList>
    </citation>
    <scope>NUCLEOTIDE SEQUENCE [LARGE SCALE GENOMIC DNA]</scope>
    <source>
        <strain evidence="2">AWRI1</strain>
        <tissue evidence="2">Single Adult Female</tissue>
    </source>
</reference>
<feature type="region of interest" description="Disordered" evidence="1">
    <location>
        <begin position="17"/>
        <end position="40"/>
    </location>
</feature>
<name>A0AAN9T4K6_9HEMI</name>
<sequence>MHCVVVLNGFVAQTADDTSRYEPSQAKPTQPDPIRSDPIRSGLIESTLSNRKNIMLDRMRKTRKSKRAKRVRFATLSPTLSTSTVRKSYQPTPTDYFCACDPA</sequence>
<accession>A0AAN9T4K6</accession>
<organism evidence="2 3">
    <name type="scientific">Parthenolecanium corni</name>
    <dbReference type="NCBI Taxonomy" id="536013"/>
    <lineage>
        <taxon>Eukaryota</taxon>
        <taxon>Metazoa</taxon>
        <taxon>Ecdysozoa</taxon>
        <taxon>Arthropoda</taxon>
        <taxon>Hexapoda</taxon>
        <taxon>Insecta</taxon>
        <taxon>Pterygota</taxon>
        <taxon>Neoptera</taxon>
        <taxon>Paraneoptera</taxon>
        <taxon>Hemiptera</taxon>
        <taxon>Sternorrhyncha</taxon>
        <taxon>Coccoidea</taxon>
        <taxon>Coccidae</taxon>
        <taxon>Parthenolecanium</taxon>
    </lineage>
</organism>
<dbReference type="AlphaFoldDB" id="A0AAN9T4K6"/>
<evidence type="ECO:0000256" key="1">
    <source>
        <dbReference type="SAM" id="MobiDB-lite"/>
    </source>
</evidence>
<evidence type="ECO:0000313" key="3">
    <source>
        <dbReference type="Proteomes" id="UP001367676"/>
    </source>
</evidence>